<dbReference type="GO" id="GO:0015562">
    <property type="term" value="F:efflux transmembrane transporter activity"/>
    <property type="evidence" value="ECO:0007669"/>
    <property type="project" value="TreeGrafter"/>
</dbReference>
<comment type="caution">
    <text evidence="2">The sequence shown here is derived from an EMBL/GenBank/DDBJ whole genome shotgun (WGS) entry which is preliminary data.</text>
</comment>
<dbReference type="SUPFAM" id="SSF111369">
    <property type="entry name" value="HlyD-like secretion proteins"/>
    <property type="match status" value="1"/>
</dbReference>
<accession>A0A4Q8AMC8</accession>
<reference evidence="2 3" key="1">
    <citation type="submission" date="2019-02" db="EMBL/GenBank/DDBJ databases">
        <title>Sequencing the genomes of 1000 actinobacteria strains.</title>
        <authorList>
            <person name="Klenk H.-P."/>
        </authorList>
    </citation>
    <scope>NUCLEOTIDE SEQUENCE [LARGE SCALE GENOMIC DNA]</scope>
    <source>
        <strain evidence="2 3">DSM 18319</strain>
    </source>
</reference>
<dbReference type="Proteomes" id="UP000291483">
    <property type="component" value="Unassembled WGS sequence"/>
</dbReference>
<dbReference type="EMBL" id="SHLC01000001">
    <property type="protein sequence ID" value="RZU65742.1"/>
    <property type="molecule type" value="Genomic_DNA"/>
</dbReference>
<feature type="domain" description="CzcB-like C-terminal circularly permuted SH3-like" evidence="1">
    <location>
        <begin position="267"/>
        <end position="319"/>
    </location>
</feature>
<dbReference type="PANTHER" id="PTHR30469:SF33">
    <property type="entry name" value="SLR1207 PROTEIN"/>
    <property type="match status" value="1"/>
</dbReference>
<evidence type="ECO:0000313" key="3">
    <source>
        <dbReference type="Proteomes" id="UP000291483"/>
    </source>
</evidence>
<evidence type="ECO:0000313" key="2">
    <source>
        <dbReference type="EMBL" id="RZU65742.1"/>
    </source>
</evidence>
<dbReference type="RefSeq" id="WP_130506050.1">
    <property type="nucleotide sequence ID" value="NZ_SHLC01000001.1"/>
</dbReference>
<dbReference type="Gene3D" id="2.40.420.20">
    <property type="match status" value="1"/>
</dbReference>
<dbReference type="GO" id="GO:1990281">
    <property type="term" value="C:efflux pump complex"/>
    <property type="evidence" value="ECO:0007669"/>
    <property type="project" value="TreeGrafter"/>
</dbReference>
<dbReference type="OrthoDB" id="4401807at2"/>
<organism evidence="2 3">
    <name type="scientific">Microterricola gilva</name>
    <dbReference type="NCBI Taxonomy" id="393267"/>
    <lineage>
        <taxon>Bacteria</taxon>
        <taxon>Bacillati</taxon>
        <taxon>Actinomycetota</taxon>
        <taxon>Actinomycetes</taxon>
        <taxon>Micrococcales</taxon>
        <taxon>Microbacteriaceae</taxon>
        <taxon>Microterricola</taxon>
    </lineage>
</organism>
<dbReference type="Pfam" id="PF25975">
    <property type="entry name" value="CzcB_C"/>
    <property type="match status" value="1"/>
</dbReference>
<proteinExistence type="predicted"/>
<dbReference type="Gene3D" id="2.40.50.100">
    <property type="match status" value="1"/>
</dbReference>
<keyword evidence="3" id="KW-1185">Reference proteome</keyword>
<dbReference type="InterPro" id="IPR058649">
    <property type="entry name" value="CzcB_C"/>
</dbReference>
<protein>
    <recommendedName>
        <fullName evidence="1">CzcB-like C-terminal circularly permuted SH3-like domain-containing protein</fullName>
    </recommendedName>
</protein>
<gene>
    <name evidence="2" type="ORF">EV379_2080</name>
</gene>
<dbReference type="AlphaFoldDB" id="A0A4Q8AMC8"/>
<evidence type="ECO:0000259" key="1">
    <source>
        <dbReference type="Pfam" id="PF25975"/>
    </source>
</evidence>
<sequence length="347" mass="34455">MGVVRKWIFPILRLLLLAALAAALVKIAFFPDNAEASDPAQPSGQITQPEVAVALGNITNEVTLKGSVAADPAVAVTATGMGKVDEVFVSVGQWVDAGTKLYDIKVETVPEPVEGVGPDGMPTIAQPKPTISYAKVFAPIGGTLTALTVLEGQQLAVGDTTGQIAPPSFSVTGALSPEQQYRLVSKPTEAMIAITGGPAPFQCTGLTITTPLPGTGDGAGTATGGAGTGTAGGTGTTVRCAVPADITVFAGLAADITIAAGSAENVLTIPTTAVKGSAENGTVFAPLPDGGTEERPVVLGLNDGTSVEIVSGLAEGDTILEFVPGAPPALDAGCMPMPGGGVACEGK</sequence>
<name>A0A4Q8AMC8_9MICO</name>
<dbReference type="PANTHER" id="PTHR30469">
    <property type="entry name" value="MULTIDRUG RESISTANCE PROTEIN MDTA"/>
    <property type="match status" value="1"/>
</dbReference>